<name>A0A086JCY2_TOXGO</name>
<organism evidence="2 3">
    <name type="scientific">Toxoplasma gondii GAB2-2007-GAL-DOM2</name>
    <dbReference type="NCBI Taxonomy" id="1130820"/>
    <lineage>
        <taxon>Eukaryota</taxon>
        <taxon>Sar</taxon>
        <taxon>Alveolata</taxon>
        <taxon>Apicomplexa</taxon>
        <taxon>Conoidasida</taxon>
        <taxon>Coccidia</taxon>
        <taxon>Eucoccidiorida</taxon>
        <taxon>Eimeriorina</taxon>
        <taxon>Sarcocystidae</taxon>
        <taxon>Toxoplasma</taxon>
    </lineage>
</organism>
<sequence length="177" mass="19627">MSEKQFFSAAELALDDGYPTEAPSTESSDDEDFVVTWNERRGTLEAPPRRGGRVPPKRLRCVSVFEKDEKRRKRNGCCEEPASDFLYLDLRGGGGRRPAGRPFDDMEDHPGMYSARNPEKCQRVRQTTCECCDLAVVDETAACIAWRCGCEPASNLSHGNECSVCSSLDLSDVPLLA</sequence>
<evidence type="ECO:0000256" key="1">
    <source>
        <dbReference type="SAM" id="MobiDB-lite"/>
    </source>
</evidence>
<gene>
    <name evidence="2" type="ORF">TGDOM2_357300</name>
</gene>
<dbReference type="VEuPathDB" id="ToxoDB:TGDOM2_357300"/>
<dbReference type="Proteomes" id="UP000028837">
    <property type="component" value="Unassembled WGS sequence"/>
</dbReference>
<protein>
    <submittedName>
        <fullName evidence="2">Uncharacterized protein</fullName>
    </submittedName>
</protein>
<dbReference type="OrthoDB" id="10401287at2759"/>
<evidence type="ECO:0000313" key="2">
    <source>
        <dbReference type="EMBL" id="KFG30000.1"/>
    </source>
</evidence>
<comment type="caution">
    <text evidence="2">The sequence shown here is derived from an EMBL/GenBank/DDBJ whole genome shotgun (WGS) entry which is preliminary data.</text>
</comment>
<reference evidence="2 3" key="1">
    <citation type="submission" date="2014-02" db="EMBL/GenBank/DDBJ databases">
        <authorList>
            <person name="Sibley D."/>
            <person name="Venepally P."/>
            <person name="Karamycheva S."/>
            <person name="Hadjithomas M."/>
            <person name="Khan A."/>
            <person name="Brunk B."/>
            <person name="Roos D."/>
            <person name="Caler E."/>
            <person name="Lorenzi H."/>
        </authorList>
    </citation>
    <scope>NUCLEOTIDE SEQUENCE [LARGE SCALE GENOMIC DNA]</scope>
    <source>
        <strain evidence="2 3">GAB2-2007-GAL-DOM2</strain>
    </source>
</reference>
<dbReference type="AlphaFoldDB" id="A0A086JCY2"/>
<proteinExistence type="predicted"/>
<dbReference type="EMBL" id="AHZU02001676">
    <property type="protein sequence ID" value="KFG30000.1"/>
    <property type="molecule type" value="Genomic_DNA"/>
</dbReference>
<evidence type="ECO:0000313" key="3">
    <source>
        <dbReference type="Proteomes" id="UP000028837"/>
    </source>
</evidence>
<feature type="region of interest" description="Disordered" evidence="1">
    <location>
        <begin position="1"/>
        <end position="33"/>
    </location>
</feature>
<accession>A0A086JCY2</accession>